<dbReference type="GO" id="GO:0003723">
    <property type="term" value="F:RNA binding"/>
    <property type="evidence" value="ECO:0007669"/>
    <property type="project" value="TreeGrafter"/>
</dbReference>
<feature type="region of interest" description="Disordered" evidence="10">
    <location>
        <begin position="413"/>
        <end position="535"/>
    </location>
</feature>
<name>A0A5A9PJT4_9TELE</name>
<feature type="compositionally biased region" description="Acidic residues" evidence="10">
    <location>
        <begin position="1"/>
        <end position="18"/>
    </location>
</feature>
<dbReference type="GO" id="GO:0008270">
    <property type="term" value="F:zinc ion binding"/>
    <property type="evidence" value="ECO:0007669"/>
    <property type="project" value="UniProtKB-KW"/>
</dbReference>
<dbReference type="InterPro" id="IPR001878">
    <property type="entry name" value="Znf_CCHC"/>
</dbReference>
<dbReference type="EMBL" id="SOYY01000004">
    <property type="protein sequence ID" value="KAA0722380.1"/>
    <property type="molecule type" value="Genomic_DNA"/>
</dbReference>
<keyword evidence="3" id="KW-0677">Repeat</keyword>
<evidence type="ECO:0000256" key="9">
    <source>
        <dbReference type="PROSITE-ProRule" id="PRU00047"/>
    </source>
</evidence>
<feature type="domain" description="CCHC-type" evidence="11">
    <location>
        <begin position="310"/>
        <end position="326"/>
    </location>
</feature>
<feature type="domain" description="CCHC-type" evidence="11">
    <location>
        <begin position="355"/>
        <end position="370"/>
    </location>
</feature>
<feature type="compositionally biased region" description="Polar residues" evidence="10">
    <location>
        <begin position="476"/>
        <end position="497"/>
    </location>
</feature>
<organism evidence="12 13">
    <name type="scientific">Triplophysa tibetana</name>
    <dbReference type="NCBI Taxonomy" id="1572043"/>
    <lineage>
        <taxon>Eukaryota</taxon>
        <taxon>Metazoa</taxon>
        <taxon>Chordata</taxon>
        <taxon>Craniata</taxon>
        <taxon>Vertebrata</taxon>
        <taxon>Euteleostomi</taxon>
        <taxon>Actinopterygii</taxon>
        <taxon>Neopterygii</taxon>
        <taxon>Teleostei</taxon>
        <taxon>Ostariophysi</taxon>
        <taxon>Cypriniformes</taxon>
        <taxon>Nemacheilidae</taxon>
        <taxon>Triplophysa</taxon>
    </lineage>
</organism>
<sequence length="595" mass="67710">MFQEYEDYEDELYQDEADSSLSDADSELQFRLYSQLHYSAEIQDAHEDIREEESSVPQAQPQQKSLPTPAAPVDIIVIDSGPDAITISDNTEEDDSVCAKKGLTSKAHRRETPHNTHSLVPSCSQTRRVYMGEIVVLDSESEENSDSDSVPPYVEDLGSDSDSDGLENWMILGPEKNHHEGDQNIQLNCSLPAYSKQREQVNDGANKTSWVVSKKDKEAQIYNKGVGRGTNPRRLSNRYYTNKSVTCHNCSKIGHLSKNCPTPKQKLPCCLLCGHRGHLARTCPGRHCSNCWLPGHTFNNCLERAYWHKRCHRCGMSGHFNDACPEIWRQYHQTITPGPILESRNPDACKTPAYCYNCSKKGHFGFECSEKRMYNGTYPTLPFVSFYDQTRDIRCREHRLKKKAKELQDAGLIDLPNDAAGSSTPQQPTKKQKTNYHKSLFRTPSQTNNPKTPKRRIAHTPKHHPQLHSAPLHINQAPQTPRTLGKNTPHSAFTPQEHSQKKTRRKKKKKKSAVIEENADFPRGCSNGPPTNSDVISSWKANKPGMLFGKKNNKKTEIQTKKKERIWRKRQKYAARDDAAYAPDNLFTIKQRRSR</sequence>
<dbReference type="Gene3D" id="4.10.60.10">
    <property type="entry name" value="Zinc finger, CCHC-type"/>
    <property type="match status" value="2"/>
</dbReference>
<evidence type="ECO:0000313" key="13">
    <source>
        <dbReference type="Proteomes" id="UP000324632"/>
    </source>
</evidence>
<feature type="compositionally biased region" description="Polar residues" evidence="10">
    <location>
        <begin position="442"/>
        <end position="451"/>
    </location>
</feature>
<dbReference type="Pfam" id="PF00098">
    <property type="entry name" value="zf-CCHC"/>
    <property type="match status" value="1"/>
</dbReference>
<evidence type="ECO:0000256" key="6">
    <source>
        <dbReference type="ARBA" id="ARBA00023242"/>
    </source>
</evidence>
<dbReference type="GO" id="GO:0071031">
    <property type="term" value="P:nuclear mRNA surveillance of mRNA 3'-end processing"/>
    <property type="evidence" value="ECO:0007669"/>
    <property type="project" value="TreeGrafter"/>
</dbReference>
<dbReference type="InterPro" id="IPR051644">
    <property type="entry name" value="TRAMP_AT-DNA-binding"/>
</dbReference>
<evidence type="ECO:0000256" key="5">
    <source>
        <dbReference type="ARBA" id="ARBA00022833"/>
    </source>
</evidence>
<dbReference type="Proteomes" id="UP000324632">
    <property type="component" value="Chromosome 4"/>
</dbReference>
<feature type="domain" description="CCHC-type" evidence="11">
    <location>
        <begin position="270"/>
        <end position="284"/>
    </location>
</feature>
<gene>
    <name evidence="12" type="ORF">E1301_Tti007164</name>
</gene>
<dbReference type="PROSITE" id="PS50158">
    <property type="entry name" value="ZF_CCHC"/>
    <property type="match status" value="4"/>
</dbReference>
<dbReference type="InterPro" id="IPR036875">
    <property type="entry name" value="Znf_CCHC_sf"/>
</dbReference>
<evidence type="ECO:0000313" key="12">
    <source>
        <dbReference type="EMBL" id="KAA0722380.1"/>
    </source>
</evidence>
<feature type="region of interest" description="Disordered" evidence="10">
    <location>
        <begin position="1"/>
        <end position="21"/>
    </location>
</feature>
<evidence type="ECO:0000256" key="1">
    <source>
        <dbReference type="ARBA" id="ARBA00004604"/>
    </source>
</evidence>
<keyword evidence="2" id="KW-0479">Metal-binding</keyword>
<dbReference type="GO" id="GO:0005730">
    <property type="term" value="C:nucleolus"/>
    <property type="evidence" value="ECO:0007669"/>
    <property type="project" value="UniProtKB-SubCell"/>
</dbReference>
<comment type="caution">
    <text evidence="12">The sequence shown here is derived from an EMBL/GenBank/DDBJ whole genome shotgun (WGS) entry which is preliminary data.</text>
</comment>
<dbReference type="GO" id="GO:0071038">
    <property type="term" value="P:TRAMP-dependent tRNA surveillance pathway"/>
    <property type="evidence" value="ECO:0007669"/>
    <property type="project" value="TreeGrafter"/>
</dbReference>
<evidence type="ECO:0000256" key="7">
    <source>
        <dbReference type="ARBA" id="ARBA00041190"/>
    </source>
</evidence>
<evidence type="ECO:0000259" key="11">
    <source>
        <dbReference type="PROSITE" id="PS50158"/>
    </source>
</evidence>
<dbReference type="FunFam" id="4.10.60.10:FF:000020">
    <property type="entry name" value="Zinc finger CCHC domain-containing protein 7"/>
    <property type="match status" value="1"/>
</dbReference>
<comment type="subcellular location">
    <subcellularLocation>
        <location evidence="1">Nucleus</location>
        <location evidence="1">Nucleolus</location>
    </subcellularLocation>
</comment>
<reference evidence="12 13" key="1">
    <citation type="journal article" date="2019" name="Mol. Ecol. Resour.">
        <title>Chromosome-level genome assembly of Triplophysa tibetana, a fish adapted to the harsh high-altitude environment of the Tibetan Plateau.</title>
        <authorList>
            <person name="Yang X."/>
            <person name="Liu H."/>
            <person name="Ma Z."/>
            <person name="Zou Y."/>
            <person name="Zou M."/>
            <person name="Mao Y."/>
            <person name="Li X."/>
            <person name="Wang H."/>
            <person name="Chen T."/>
            <person name="Wang W."/>
            <person name="Yang R."/>
        </authorList>
    </citation>
    <scope>NUCLEOTIDE SEQUENCE [LARGE SCALE GENOMIC DNA]</scope>
    <source>
        <strain evidence="12">TTIB1903HZAU</strain>
        <tissue evidence="12">Muscle</tissue>
    </source>
</reference>
<dbReference type="GO" id="GO:0031499">
    <property type="term" value="C:TRAMP complex"/>
    <property type="evidence" value="ECO:0007669"/>
    <property type="project" value="TreeGrafter"/>
</dbReference>
<dbReference type="PANTHER" id="PTHR46543:SF1">
    <property type="entry name" value="ZINC FINGER CCHC DOMAIN-CONTAINING PROTEIN 7"/>
    <property type="match status" value="1"/>
</dbReference>
<evidence type="ECO:0000256" key="10">
    <source>
        <dbReference type="SAM" id="MobiDB-lite"/>
    </source>
</evidence>
<evidence type="ECO:0000256" key="8">
    <source>
        <dbReference type="ARBA" id="ARBA00043023"/>
    </source>
</evidence>
<accession>A0A5A9PJT4</accession>
<dbReference type="GO" id="GO:0071037">
    <property type="term" value="P:nuclear polyadenylation-dependent snRNA catabolic process"/>
    <property type="evidence" value="ECO:0007669"/>
    <property type="project" value="TreeGrafter"/>
</dbReference>
<protein>
    <recommendedName>
        <fullName evidence="7">Zinc finger CCHC domain-containing protein 7</fullName>
    </recommendedName>
    <alternativeName>
        <fullName evidence="8">TRAMP-like complex RNA-binding factor ZCCHC7</fullName>
    </alternativeName>
</protein>
<feature type="domain" description="CCHC-type" evidence="11">
    <location>
        <begin position="247"/>
        <end position="261"/>
    </location>
</feature>
<evidence type="ECO:0000256" key="2">
    <source>
        <dbReference type="ARBA" id="ARBA00022723"/>
    </source>
</evidence>
<feature type="region of interest" description="Disordered" evidence="10">
    <location>
        <begin position="104"/>
        <end position="123"/>
    </location>
</feature>
<feature type="compositionally biased region" description="Basic residues" evidence="10">
    <location>
        <begin position="501"/>
        <end position="512"/>
    </location>
</feature>
<feature type="compositionally biased region" description="Polar residues" evidence="10">
    <location>
        <begin position="420"/>
        <end position="429"/>
    </location>
</feature>
<dbReference type="AlphaFoldDB" id="A0A5A9PJT4"/>
<dbReference type="SUPFAM" id="SSF57756">
    <property type="entry name" value="Retrovirus zinc finger-like domains"/>
    <property type="match status" value="2"/>
</dbReference>
<feature type="compositionally biased region" description="Basic residues" evidence="10">
    <location>
        <begin position="430"/>
        <end position="440"/>
    </location>
</feature>
<dbReference type="PANTHER" id="PTHR46543">
    <property type="entry name" value="ZINC FINGER CCHC DOMAIN-CONTAINING PROTEIN 7"/>
    <property type="match status" value="1"/>
</dbReference>
<feature type="compositionally biased region" description="Basic residues" evidence="10">
    <location>
        <begin position="452"/>
        <end position="466"/>
    </location>
</feature>
<dbReference type="GO" id="GO:0071036">
    <property type="term" value="P:nuclear polyadenylation-dependent snoRNA catabolic process"/>
    <property type="evidence" value="ECO:0007669"/>
    <property type="project" value="TreeGrafter"/>
</dbReference>
<dbReference type="GO" id="GO:0071035">
    <property type="term" value="P:nuclear polyadenylation-dependent rRNA catabolic process"/>
    <property type="evidence" value="ECO:0007669"/>
    <property type="project" value="TreeGrafter"/>
</dbReference>
<evidence type="ECO:0000256" key="3">
    <source>
        <dbReference type="ARBA" id="ARBA00022737"/>
    </source>
</evidence>
<feature type="region of interest" description="Disordered" evidence="10">
    <location>
        <begin position="138"/>
        <end position="161"/>
    </location>
</feature>
<dbReference type="SMART" id="SM00343">
    <property type="entry name" value="ZnF_C2HC"/>
    <property type="match status" value="5"/>
</dbReference>
<keyword evidence="6" id="KW-0539">Nucleus</keyword>
<keyword evidence="4 9" id="KW-0863">Zinc-finger</keyword>
<keyword evidence="5" id="KW-0862">Zinc</keyword>
<proteinExistence type="predicted"/>
<keyword evidence="13" id="KW-1185">Reference proteome</keyword>
<evidence type="ECO:0000256" key="4">
    <source>
        <dbReference type="ARBA" id="ARBA00022771"/>
    </source>
</evidence>
<dbReference type="GO" id="GO:0071039">
    <property type="term" value="P:nuclear polyadenylation-dependent CUT catabolic process"/>
    <property type="evidence" value="ECO:0007669"/>
    <property type="project" value="TreeGrafter"/>
</dbReference>
<feature type="compositionally biased region" description="Polar residues" evidence="10">
    <location>
        <begin position="55"/>
        <end position="66"/>
    </location>
</feature>
<feature type="region of interest" description="Disordered" evidence="10">
    <location>
        <begin position="47"/>
        <end position="70"/>
    </location>
</feature>